<accession>A0A448WEG4</accession>
<evidence type="ECO:0000313" key="2">
    <source>
        <dbReference type="EMBL" id="VEL09781.1"/>
    </source>
</evidence>
<dbReference type="InterPro" id="IPR036213">
    <property type="entry name" value="Calpain_III_sf"/>
</dbReference>
<dbReference type="Gene3D" id="2.60.120.380">
    <property type="match status" value="1"/>
</dbReference>
<gene>
    <name evidence="2" type="ORF">PXEA_LOCUS3221</name>
</gene>
<dbReference type="EMBL" id="CAAALY010007228">
    <property type="protein sequence ID" value="VEL09781.1"/>
    <property type="molecule type" value="Genomic_DNA"/>
</dbReference>
<dbReference type="Pfam" id="PF01067">
    <property type="entry name" value="Calpain_III"/>
    <property type="match status" value="1"/>
</dbReference>
<feature type="domain" description="Peptidase C2 calpain large subunit" evidence="1">
    <location>
        <begin position="226"/>
        <end position="253"/>
    </location>
</feature>
<sequence>MVTCLRLLPINPTQMSSHKAECRDNITSFTEAGSGTSPYSGYGPFRYEPAIATCLSQRVRRPIAYYFHNYHFYQSLLFLPVSGENRPDPQIYIQRQPIHFQRTYSSCRGFNNVIQQFQASSPLSSAGWTIRQSCLDRTSQLTRGTGGNRKMFASFGSHLHTLTSRPTNDQLPSVGIFLMSTTNKGISSRLWPGRCLLNASELTNVALGQFARFPWASLWTECRLHASWSLKDGNAGGCLNYSDSFFTNPQVRVLWNSYMPFLMAATISFY</sequence>
<dbReference type="AlphaFoldDB" id="A0A448WEG4"/>
<dbReference type="Proteomes" id="UP000784294">
    <property type="component" value="Unassembled WGS sequence"/>
</dbReference>
<keyword evidence="3" id="KW-1185">Reference proteome</keyword>
<organism evidence="2 3">
    <name type="scientific">Protopolystoma xenopodis</name>
    <dbReference type="NCBI Taxonomy" id="117903"/>
    <lineage>
        <taxon>Eukaryota</taxon>
        <taxon>Metazoa</taxon>
        <taxon>Spiralia</taxon>
        <taxon>Lophotrochozoa</taxon>
        <taxon>Platyhelminthes</taxon>
        <taxon>Monogenea</taxon>
        <taxon>Polyopisthocotylea</taxon>
        <taxon>Polystomatidea</taxon>
        <taxon>Polystomatidae</taxon>
        <taxon>Protopolystoma</taxon>
    </lineage>
</organism>
<evidence type="ECO:0000259" key="1">
    <source>
        <dbReference type="Pfam" id="PF01067"/>
    </source>
</evidence>
<protein>
    <recommendedName>
        <fullName evidence="1">Peptidase C2 calpain large subunit domain-containing protein</fullName>
    </recommendedName>
</protein>
<reference evidence="2" key="1">
    <citation type="submission" date="2018-11" db="EMBL/GenBank/DDBJ databases">
        <authorList>
            <consortium name="Pathogen Informatics"/>
        </authorList>
    </citation>
    <scope>NUCLEOTIDE SEQUENCE</scope>
</reference>
<evidence type="ECO:0000313" key="3">
    <source>
        <dbReference type="Proteomes" id="UP000784294"/>
    </source>
</evidence>
<proteinExistence type="predicted"/>
<comment type="caution">
    <text evidence="2">The sequence shown here is derived from an EMBL/GenBank/DDBJ whole genome shotgun (WGS) entry which is preliminary data.</text>
</comment>
<dbReference type="SUPFAM" id="SSF49758">
    <property type="entry name" value="Calpain large subunit, middle domain (domain III)"/>
    <property type="match status" value="1"/>
</dbReference>
<dbReference type="InterPro" id="IPR022682">
    <property type="entry name" value="Calpain_domain_III"/>
</dbReference>
<name>A0A448WEG4_9PLAT</name>